<dbReference type="Gene3D" id="3.40.50.620">
    <property type="entry name" value="HUPs"/>
    <property type="match status" value="1"/>
</dbReference>
<reference evidence="13" key="1">
    <citation type="submission" date="2017-04" db="EMBL/GenBank/DDBJ databases">
        <authorList>
            <person name="Varghese N."/>
            <person name="Submissions S."/>
        </authorList>
    </citation>
    <scope>NUCLEOTIDE SEQUENCE [LARGE SCALE GENOMIC DNA]</scope>
    <source>
        <strain evidence="13">DSM 23072</strain>
    </source>
</reference>
<evidence type="ECO:0000256" key="8">
    <source>
        <dbReference type="HAMAP-Rule" id="MF_00193"/>
    </source>
</evidence>
<feature type="domain" description="NAD/GMP synthase" evidence="11">
    <location>
        <begin position="8"/>
        <end position="237"/>
    </location>
</feature>
<accession>A0A1W1V4G8</accession>
<keyword evidence="13" id="KW-1185">Reference proteome</keyword>
<comment type="similarity">
    <text evidence="1 8 9">Belongs to the NAD synthetase family.</text>
</comment>
<feature type="binding site" description="in other chain" evidence="8">
    <location>
        <position position="149"/>
    </location>
    <ligand>
        <name>deamido-NAD(+)</name>
        <dbReference type="ChEBI" id="CHEBI:58437"/>
        <note>ligand shared between two neighboring subunits</note>
    </ligand>
</feature>
<comment type="function">
    <text evidence="8">Catalyzes the ATP-dependent amidation of deamido-NAD to form NAD. Uses ammonia as a nitrogen source.</text>
</comment>
<sequence>MQLRQYADYLVEWLEQQRQFYGAKGYVIGISGGIDSAVAVHLLMKTGAPVQGVILPSQTTSAQDIQDAYTVADNAGCAVIEVPISETYRTFMQSMQPLFRDDAERQNVIAGNVQARLRMVALYAAAQNRQAIVVGTDNAAEWHTGYFTKYGDGGVDVVPLVQLRKEQVFELGRLLNVPQAVLDKAPSAGLWQGQTDEDEMGVSYAEIDAFLRGESVSPQAQRQIDFWHNRSHHKRMLAPAPKKPTEV</sequence>
<evidence type="ECO:0000313" key="13">
    <source>
        <dbReference type="Proteomes" id="UP000192408"/>
    </source>
</evidence>
<dbReference type="UniPathway" id="UPA00253">
    <property type="reaction ID" value="UER00333"/>
</dbReference>
<dbReference type="GO" id="GO:0005524">
    <property type="term" value="F:ATP binding"/>
    <property type="evidence" value="ECO:0007669"/>
    <property type="project" value="UniProtKB-UniRule"/>
</dbReference>
<gene>
    <name evidence="8" type="primary">nadE</name>
    <name evidence="12" type="ORF">SAMN05660772_01119</name>
</gene>
<dbReference type="RefSeq" id="WP_084257728.1">
    <property type="nucleotide sequence ID" value="NZ_FWWV01000046.1"/>
</dbReference>
<dbReference type="GO" id="GO:0008795">
    <property type="term" value="F:NAD+ synthase activity"/>
    <property type="evidence" value="ECO:0007669"/>
    <property type="project" value="UniProtKB-UniRule"/>
</dbReference>
<dbReference type="InterPro" id="IPR022926">
    <property type="entry name" value="NH(3)-dep_NAD(+)_synth"/>
</dbReference>
<keyword evidence="5 8" id="KW-0067">ATP-binding</keyword>
<evidence type="ECO:0000256" key="10">
    <source>
        <dbReference type="RuleBase" id="RU003812"/>
    </source>
</evidence>
<comment type="pathway">
    <text evidence="8">Cofactor biosynthesis; NAD(+) biosynthesis; NAD(+) from deamido-NAD(+) (ammonia route): step 1/1.</text>
</comment>
<proteinExistence type="inferred from homology"/>
<dbReference type="GO" id="GO:0004359">
    <property type="term" value="F:glutaminase activity"/>
    <property type="evidence" value="ECO:0007669"/>
    <property type="project" value="InterPro"/>
</dbReference>
<dbReference type="EMBL" id="FWWV01000046">
    <property type="protein sequence ID" value="SMB88196.1"/>
    <property type="molecule type" value="Genomic_DNA"/>
</dbReference>
<keyword evidence="7 8" id="KW-0520">NAD</keyword>
<evidence type="ECO:0000256" key="5">
    <source>
        <dbReference type="ARBA" id="ARBA00022840"/>
    </source>
</evidence>
<feature type="binding site" evidence="8">
    <location>
        <position position="165"/>
    </location>
    <ligand>
        <name>ATP</name>
        <dbReference type="ChEBI" id="CHEBI:30616"/>
    </ligand>
</feature>
<dbReference type="HAMAP" id="MF_00193">
    <property type="entry name" value="NadE_ammonia_dep"/>
    <property type="match status" value="1"/>
</dbReference>
<dbReference type="NCBIfam" id="TIGR00552">
    <property type="entry name" value="nadE"/>
    <property type="match status" value="1"/>
</dbReference>
<dbReference type="SUPFAM" id="SSF52402">
    <property type="entry name" value="Adenine nucleotide alpha hydrolases-like"/>
    <property type="match status" value="1"/>
</dbReference>
<dbReference type="InterPro" id="IPR014729">
    <property type="entry name" value="Rossmann-like_a/b/a_fold"/>
</dbReference>
<dbReference type="PANTHER" id="PTHR23090:SF7">
    <property type="entry name" value="NH(3)-DEPENDENT NAD(+) SYNTHETASE"/>
    <property type="match status" value="1"/>
</dbReference>
<feature type="binding site" evidence="8">
    <location>
        <position position="141"/>
    </location>
    <ligand>
        <name>Mg(2+)</name>
        <dbReference type="ChEBI" id="CHEBI:18420"/>
    </ligand>
</feature>
<comment type="catalytic activity">
    <reaction evidence="8 10">
        <text>deamido-NAD(+) + NH4(+) + ATP = AMP + diphosphate + NAD(+) + H(+)</text>
        <dbReference type="Rhea" id="RHEA:21188"/>
        <dbReference type="ChEBI" id="CHEBI:15378"/>
        <dbReference type="ChEBI" id="CHEBI:28938"/>
        <dbReference type="ChEBI" id="CHEBI:30616"/>
        <dbReference type="ChEBI" id="CHEBI:33019"/>
        <dbReference type="ChEBI" id="CHEBI:57540"/>
        <dbReference type="ChEBI" id="CHEBI:58437"/>
        <dbReference type="ChEBI" id="CHEBI:456215"/>
        <dbReference type="EC" id="6.3.1.5"/>
    </reaction>
</comment>
<evidence type="ECO:0000256" key="3">
    <source>
        <dbReference type="ARBA" id="ARBA00022723"/>
    </source>
</evidence>
<feature type="binding site" evidence="8">
    <location>
        <begin position="29"/>
        <end position="36"/>
    </location>
    <ligand>
        <name>ATP</name>
        <dbReference type="ChEBI" id="CHEBI:30616"/>
    </ligand>
</feature>
<feature type="binding site" evidence="8">
    <location>
        <position position="35"/>
    </location>
    <ligand>
        <name>Mg(2+)</name>
        <dbReference type="ChEBI" id="CHEBI:18420"/>
    </ligand>
</feature>
<evidence type="ECO:0000256" key="9">
    <source>
        <dbReference type="RuleBase" id="RU003811"/>
    </source>
</evidence>
<dbReference type="CDD" id="cd00553">
    <property type="entry name" value="NAD_synthase"/>
    <property type="match status" value="1"/>
</dbReference>
<evidence type="ECO:0000313" key="12">
    <source>
        <dbReference type="EMBL" id="SMB88196.1"/>
    </source>
</evidence>
<feature type="binding site" description="in other chain" evidence="8">
    <location>
        <begin position="233"/>
        <end position="234"/>
    </location>
    <ligand>
        <name>deamido-NAD(+)</name>
        <dbReference type="ChEBI" id="CHEBI:58437"/>
        <note>ligand shared between two neighboring subunits</note>
    </ligand>
</feature>
<evidence type="ECO:0000256" key="6">
    <source>
        <dbReference type="ARBA" id="ARBA00022842"/>
    </source>
</evidence>
<keyword evidence="3 8" id="KW-0479">Metal-binding</keyword>
<protein>
    <recommendedName>
        <fullName evidence="8 10">NH(3)-dependent NAD(+) synthetase</fullName>
        <ecNumber evidence="8 10">6.3.1.5</ecNumber>
    </recommendedName>
</protein>
<evidence type="ECO:0000256" key="1">
    <source>
        <dbReference type="ARBA" id="ARBA00005859"/>
    </source>
</evidence>
<dbReference type="GO" id="GO:0009435">
    <property type="term" value="P:NAD+ biosynthetic process"/>
    <property type="evidence" value="ECO:0007669"/>
    <property type="project" value="UniProtKB-UniRule"/>
</dbReference>
<evidence type="ECO:0000256" key="4">
    <source>
        <dbReference type="ARBA" id="ARBA00022741"/>
    </source>
</evidence>
<keyword evidence="2 8" id="KW-0436">Ligase</keyword>
<evidence type="ECO:0000259" key="11">
    <source>
        <dbReference type="Pfam" id="PF02540"/>
    </source>
</evidence>
<dbReference type="Proteomes" id="UP000192408">
    <property type="component" value="Unassembled WGS sequence"/>
</dbReference>
<dbReference type="EC" id="6.3.1.5" evidence="8 10"/>
<dbReference type="PANTHER" id="PTHR23090">
    <property type="entry name" value="NH 3 /GLUTAMINE-DEPENDENT NAD + SYNTHETASE"/>
    <property type="match status" value="1"/>
</dbReference>
<dbReference type="GO" id="GO:0003952">
    <property type="term" value="F:NAD+ synthase (glutamine-hydrolyzing) activity"/>
    <property type="evidence" value="ECO:0007669"/>
    <property type="project" value="InterPro"/>
</dbReference>
<organism evidence="12 13">
    <name type="scientific">Pasteurella testudinis DSM 23072</name>
    <dbReference type="NCBI Taxonomy" id="1122938"/>
    <lineage>
        <taxon>Bacteria</taxon>
        <taxon>Pseudomonadati</taxon>
        <taxon>Pseudomonadota</taxon>
        <taxon>Gammaproteobacteria</taxon>
        <taxon>Pasteurellales</taxon>
        <taxon>Pasteurellaceae</taxon>
        <taxon>Pasteurella</taxon>
    </lineage>
</organism>
<feature type="binding site" evidence="8">
    <location>
        <position position="156"/>
    </location>
    <ligand>
        <name>deamido-NAD(+)</name>
        <dbReference type="ChEBI" id="CHEBI:58437"/>
        <note>ligand shared between two neighboring subunits</note>
    </ligand>
</feature>
<evidence type="ECO:0000256" key="2">
    <source>
        <dbReference type="ARBA" id="ARBA00022598"/>
    </source>
</evidence>
<keyword evidence="4 8" id="KW-0547">Nucleotide-binding</keyword>
<name>A0A1W1V4G8_9PAST</name>
<keyword evidence="6 8" id="KW-0460">Magnesium</keyword>
<dbReference type="AlphaFoldDB" id="A0A1W1V4G8"/>
<evidence type="ECO:0000256" key="7">
    <source>
        <dbReference type="ARBA" id="ARBA00023027"/>
    </source>
</evidence>
<feature type="binding site" description="in other chain" evidence="8">
    <location>
        <position position="116"/>
    </location>
    <ligand>
        <name>deamido-NAD(+)</name>
        <dbReference type="ChEBI" id="CHEBI:58437"/>
        <note>ligand shared between two neighboring subunits</note>
    </ligand>
</feature>
<dbReference type="STRING" id="1122938.SAMN05660772_01119"/>
<dbReference type="GO" id="GO:0005737">
    <property type="term" value="C:cytoplasm"/>
    <property type="evidence" value="ECO:0007669"/>
    <property type="project" value="InterPro"/>
</dbReference>
<feature type="binding site" evidence="8">
    <location>
        <position position="136"/>
    </location>
    <ligand>
        <name>ATP</name>
        <dbReference type="ChEBI" id="CHEBI:30616"/>
    </ligand>
</feature>
<dbReference type="InterPro" id="IPR022310">
    <property type="entry name" value="NAD/GMP_synthase"/>
</dbReference>
<dbReference type="Pfam" id="PF02540">
    <property type="entry name" value="NAD_synthase"/>
    <property type="match status" value="1"/>
</dbReference>
<comment type="subunit">
    <text evidence="8">Homodimer.</text>
</comment>
<feature type="binding site" evidence="8">
    <location>
        <position position="187"/>
    </location>
    <ligand>
        <name>ATP</name>
        <dbReference type="ChEBI" id="CHEBI:30616"/>
    </ligand>
</feature>
<dbReference type="GO" id="GO:0046872">
    <property type="term" value="F:metal ion binding"/>
    <property type="evidence" value="ECO:0007669"/>
    <property type="project" value="UniProtKB-KW"/>
</dbReference>
<dbReference type="InterPro" id="IPR003694">
    <property type="entry name" value="NAD_synthase"/>
</dbReference>